<dbReference type="PROSITE" id="PS51450">
    <property type="entry name" value="LRR"/>
    <property type="match status" value="1"/>
</dbReference>
<accession>A0A922SQT7</accession>
<dbReference type="AlphaFoldDB" id="A0A922SQT7"/>
<dbReference type="Gene3D" id="3.80.10.10">
    <property type="entry name" value="Ribonuclease Inhibitor"/>
    <property type="match status" value="1"/>
</dbReference>
<dbReference type="InterPro" id="IPR032675">
    <property type="entry name" value="LRR_dom_sf"/>
</dbReference>
<dbReference type="EMBL" id="JACEFF010000025">
    <property type="protein sequence ID" value="KAH9645541.1"/>
    <property type="molecule type" value="Genomic_DNA"/>
</dbReference>
<gene>
    <name evidence="1" type="ORF">HF086_006698</name>
</gene>
<dbReference type="Proteomes" id="UP000814243">
    <property type="component" value="Unassembled WGS sequence"/>
</dbReference>
<name>A0A922SQT7_SPOEX</name>
<sequence length="91" mass="10794">RPSRQQYNNSLSERFPKPEGFENIVSIKIEKNIFLCLKKICVSQLSENLIHTIERDAFLELNALERLRLNNNRLGHLPEGLFLRLRHLQRL</sequence>
<proteinExistence type="predicted"/>
<evidence type="ECO:0000313" key="2">
    <source>
        <dbReference type="Proteomes" id="UP000814243"/>
    </source>
</evidence>
<dbReference type="SUPFAM" id="SSF52058">
    <property type="entry name" value="L domain-like"/>
    <property type="match status" value="1"/>
</dbReference>
<protein>
    <submittedName>
        <fullName evidence="1">Uncharacterized protein</fullName>
    </submittedName>
</protein>
<comment type="caution">
    <text evidence="1">The sequence shown here is derived from an EMBL/GenBank/DDBJ whole genome shotgun (WGS) entry which is preliminary data.</text>
</comment>
<dbReference type="InterPro" id="IPR001611">
    <property type="entry name" value="Leu-rich_rpt"/>
</dbReference>
<reference evidence="1" key="1">
    <citation type="journal article" date="2021" name="G3 (Bethesda)">
        <title>Genome and transcriptome analysis of the beet armyworm Spodoptera exigua reveals targets for pest control. .</title>
        <authorList>
            <person name="Simon S."/>
            <person name="Breeschoten T."/>
            <person name="Jansen H.J."/>
            <person name="Dirks R.P."/>
            <person name="Schranz M.E."/>
            <person name="Ros V.I.D."/>
        </authorList>
    </citation>
    <scope>NUCLEOTIDE SEQUENCE</scope>
    <source>
        <strain evidence="1">TB_SE_WUR_2020</strain>
    </source>
</reference>
<organism evidence="1 2">
    <name type="scientific">Spodoptera exigua</name>
    <name type="common">Beet armyworm</name>
    <name type="synonym">Noctua fulgens</name>
    <dbReference type="NCBI Taxonomy" id="7107"/>
    <lineage>
        <taxon>Eukaryota</taxon>
        <taxon>Metazoa</taxon>
        <taxon>Ecdysozoa</taxon>
        <taxon>Arthropoda</taxon>
        <taxon>Hexapoda</taxon>
        <taxon>Insecta</taxon>
        <taxon>Pterygota</taxon>
        <taxon>Neoptera</taxon>
        <taxon>Endopterygota</taxon>
        <taxon>Lepidoptera</taxon>
        <taxon>Glossata</taxon>
        <taxon>Ditrysia</taxon>
        <taxon>Noctuoidea</taxon>
        <taxon>Noctuidae</taxon>
        <taxon>Amphipyrinae</taxon>
        <taxon>Spodoptera</taxon>
    </lineage>
</organism>
<dbReference type="Pfam" id="PF13855">
    <property type="entry name" value="LRR_8"/>
    <property type="match status" value="1"/>
</dbReference>
<feature type="non-terminal residue" evidence="1">
    <location>
        <position position="1"/>
    </location>
</feature>
<evidence type="ECO:0000313" key="1">
    <source>
        <dbReference type="EMBL" id="KAH9645541.1"/>
    </source>
</evidence>